<dbReference type="VEuPathDB" id="FungiDB:LEMA_uP038000.1"/>
<sequence length="91" mass="9792">MVDDRAYDLTLELENAAVSRPQGKVGGCGYRGTWDKYPEVSNASWRSSTVAAQGSFGAKSQLNKDAVQHHGVNVAIVLSPVLAEPMKMQLS</sequence>
<name>E4ZQX1_LEPMJ</name>
<dbReference type="HOGENOM" id="CLU_2427414_0_0_1"/>
<protein>
    <submittedName>
        <fullName evidence="1">Predicted protein</fullName>
    </submittedName>
</protein>
<dbReference type="EMBL" id="FP929116">
    <property type="protein sequence ID" value="CBX94126.1"/>
    <property type="molecule type" value="Genomic_DNA"/>
</dbReference>
<evidence type="ECO:0000313" key="2">
    <source>
        <dbReference type="Proteomes" id="UP000002668"/>
    </source>
</evidence>
<keyword evidence="2" id="KW-1185">Reference proteome</keyword>
<dbReference type="AlphaFoldDB" id="E4ZQX1"/>
<accession>E4ZQX1</accession>
<gene>
    <name evidence="1" type="ORF">LEMA_uP038000.1</name>
</gene>
<dbReference type="Proteomes" id="UP000002668">
    <property type="component" value="Genome"/>
</dbReference>
<proteinExistence type="predicted"/>
<evidence type="ECO:0000313" key="1">
    <source>
        <dbReference type="EMBL" id="CBX94126.1"/>
    </source>
</evidence>
<reference evidence="2" key="1">
    <citation type="journal article" date="2011" name="Nat. Commun.">
        <title>Effector diversification within compartments of the Leptosphaeria maculans genome affected by Repeat-Induced Point mutations.</title>
        <authorList>
            <person name="Rouxel T."/>
            <person name="Grandaubert J."/>
            <person name="Hane J.K."/>
            <person name="Hoede C."/>
            <person name="van de Wouw A.P."/>
            <person name="Couloux A."/>
            <person name="Dominguez V."/>
            <person name="Anthouard V."/>
            <person name="Bally P."/>
            <person name="Bourras S."/>
            <person name="Cozijnsen A.J."/>
            <person name="Ciuffetti L.M."/>
            <person name="Degrave A."/>
            <person name="Dilmaghani A."/>
            <person name="Duret L."/>
            <person name="Fudal I."/>
            <person name="Goodwin S.B."/>
            <person name="Gout L."/>
            <person name="Glaser N."/>
            <person name="Linglin J."/>
            <person name="Kema G.H.J."/>
            <person name="Lapalu N."/>
            <person name="Lawrence C.B."/>
            <person name="May K."/>
            <person name="Meyer M."/>
            <person name="Ollivier B."/>
            <person name="Poulain J."/>
            <person name="Schoch C.L."/>
            <person name="Simon A."/>
            <person name="Spatafora J.W."/>
            <person name="Stachowiak A."/>
            <person name="Turgeon B.G."/>
            <person name="Tyler B.M."/>
            <person name="Vincent D."/>
            <person name="Weissenbach J."/>
            <person name="Amselem J."/>
            <person name="Quesneville H."/>
            <person name="Oliver R.P."/>
            <person name="Wincker P."/>
            <person name="Balesdent M.-H."/>
            <person name="Howlett B.J."/>
        </authorList>
    </citation>
    <scope>NUCLEOTIDE SEQUENCE [LARGE SCALE GENOMIC DNA]</scope>
    <source>
        <strain evidence="2">JN3 / isolate v23.1.3 / race Av1-4-5-6-7-8</strain>
    </source>
</reference>
<organism evidence="2">
    <name type="scientific">Leptosphaeria maculans (strain JN3 / isolate v23.1.3 / race Av1-4-5-6-7-8)</name>
    <name type="common">Blackleg fungus</name>
    <name type="synonym">Phoma lingam</name>
    <dbReference type="NCBI Taxonomy" id="985895"/>
    <lineage>
        <taxon>Eukaryota</taxon>
        <taxon>Fungi</taxon>
        <taxon>Dikarya</taxon>
        <taxon>Ascomycota</taxon>
        <taxon>Pezizomycotina</taxon>
        <taxon>Dothideomycetes</taxon>
        <taxon>Pleosporomycetidae</taxon>
        <taxon>Pleosporales</taxon>
        <taxon>Pleosporineae</taxon>
        <taxon>Leptosphaeriaceae</taxon>
        <taxon>Plenodomus</taxon>
        <taxon>Plenodomus lingam/Leptosphaeria maculans species complex</taxon>
    </lineage>
</organism>
<dbReference type="InParanoid" id="E4ZQX1"/>